<feature type="region of interest" description="Disordered" evidence="5">
    <location>
        <begin position="530"/>
        <end position="619"/>
    </location>
</feature>
<evidence type="ECO:0000256" key="5">
    <source>
        <dbReference type="SAM" id="MobiDB-lite"/>
    </source>
</evidence>
<protein>
    <recommendedName>
        <fullName evidence="10">Transcription factor tau subunit sfc1</fullName>
    </recommendedName>
</protein>
<evidence type="ECO:0000256" key="4">
    <source>
        <dbReference type="ARBA" id="ARBA00023242"/>
    </source>
</evidence>
<dbReference type="EMBL" id="JBANMG010000010">
    <property type="protein sequence ID" value="KAK6948709.1"/>
    <property type="molecule type" value="Genomic_DNA"/>
</dbReference>
<dbReference type="InterPro" id="IPR042536">
    <property type="entry name" value="TFIIIC_tauA_Sfc1"/>
</dbReference>
<comment type="subcellular location">
    <subcellularLocation>
        <location evidence="1">Nucleus</location>
    </subcellularLocation>
</comment>
<dbReference type="Pfam" id="PF17682">
    <property type="entry name" value="Tau95_N"/>
    <property type="match status" value="1"/>
</dbReference>
<evidence type="ECO:0000256" key="3">
    <source>
        <dbReference type="ARBA" id="ARBA00023163"/>
    </source>
</evidence>
<organism evidence="8 9">
    <name type="scientific">Daldinia eschscholtzii</name>
    <dbReference type="NCBI Taxonomy" id="292717"/>
    <lineage>
        <taxon>Eukaryota</taxon>
        <taxon>Fungi</taxon>
        <taxon>Dikarya</taxon>
        <taxon>Ascomycota</taxon>
        <taxon>Pezizomycotina</taxon>
        <taxon>Sordariomycetes</taxon>
        <taxon>Xylariomycetidae</taxon>
        <taxon>Xylariales</taxon>
        <taxon>Hypoxylaceae</taxon>
        <taxon>Daldinia</taxon>
    </lineage>
</organism>
<keyword evidence="2" id="KW-0238">DNA-binding</keyword>
<keyword evidence="3" id="KW-0804">Transcription</keyword>
<evidence type="ECO:0000259" key="6">
    <source>
        <dbReference type="Pfam" id="PF09734"/>
    </source>
</evidence>
<feature type="domain" description="Transcription factor IIIC subunit 5 HTH" evidence="6">
    <location>
        <begin position="227"/>
        <end position="374"/>
    </location>
</feature>
<dbReference type="Gene3D" id="3.30.200.160">
    <property type="entry name" value="TFIIIC, subcomplex tauA, subunit Sfc1, barrel domain"/>
    <property type="match status" value="1"/>
</dbReference>
<evidence type="ECO:0000313" key="9">
    <source>
        <dbReference type="Proteomes" id="UP001369815"/>
    </source>
</evidence>
<dbReference type="Pfam" id="PF09734">
    <property type="entry name" value="Tau95"/>
    <property type="match status" value="1"/>
</dbReference>
<evidence type="ECO:0000259" key="7">
    <source>
        <dbReference type="Pfam" id="PF17682"/>
    </source>
</evidence>
<name>A0AAX6M7S7_9PEZI</name>
<sequence length="619" mass="69719">MMETGGEPYYVDEVDEVDEVGDADDSGGAPIYEVPPREIIAIEHPSVILNLEKGLATFGPDPNFQKLLADSAEPTSVPLWFRPDNPTSKPIVSHHAATNNILLKITVPKRTGRKRKRGSNEPFSGDVNISDSTTATPVTDQISSQARRDLPKSILRKMQDNPQDYQVEAVGNIHATHRYRGLADFQFANTSPSFLTNIAEHMLPMQVSKLRRIKFAPGVATGPGQEIIPPPHFTDRVIGFNYNYEQNPNTKVEGDEGGKQQLINIQGRKKHSYGHFINNNQYPVPEKPRREPAMQVPEGLMSQLNALMEERPIWTRRAILNRVTGNYSDSVLRIALQLIGYQFRGGPWRDAFIKYGVDPRPDPSFRIYQTLAFKLERNIIGTKKIPWEVVRKGQVKKRVRENRDSHLWNGEDYSTDGKFWQVCDITDPFVRGIIDKAPLRETCDLKDSGWYHKGTWSKVKMVMKVKMVAIKRGRMGSDDDRPQKPGFLYNSFLEERIRPFPDITDKPLGLTLEPFLRPMEELDTRLYKRRAPAQKQKPGSAAGDGVSTPGGDDMLEPDDTIADADGAENEDATPMVNNWGVEDLDGDEDAEGDAEEEYGYYDNGDGEEGGEEYGDEDVE</sequence>
<evidence type="ECO:0000313" key="8">
    <source>
        <dbReference type="EMBL" id="KAK6948709.1"/>
    </source>
</evidence>
<gene>
    <name evidence="8" type="ORF">Daesc_010479</name>
</gene>
<dbReference type="GO" id="GO:0001002">
    <property type="term" value="F:RNA polymerase III type 1 promoter sequence-specific DNA binding"/>
    <property type="evidence" value="ECO:0007669"/>
    <property type="project" value="TreeGrafter"/>
</dbReference>
<dbReference type="PANTHER" id="PTHR13230">
    <property type="entry name" value="GENERAL TRANSCRIPTION FACTOR IIIC, POLYPEPTIDE 5"/>
    <property type="match status" value="1"/>
</dbReference>
<dbReference type="Proteomes" id="UP001369815">
    <property type="component" value="Unassembled WGS sequence"/>
</dbReference>
<keyword evidence="9" id="KW-1185">Reference proteome</keyword>
<evidence type="ECO:0000256" key="2">
    <source>
        <dbReference type="ARBA" id="ARBA00023125"/>
    </source>
</evidence>
<feature type="compositionally biased region" description="Acidic residues" evidence="5">
    <location>
        <begin position="582"/>
        <end position="619"/>
    </location>
</feature>
<dbReference type="GO" id="GO:0006384">
    <property type="term" value="P:transcription initiation at RNA polymerase III promoter"/>
    <property type="evidence" value="ECO:0007669"/>
    <property type="project" value="InterPro"/>
</dbReference>
<dbReference type="PANTHER" id="PTHR13230:SF5">
    <property type="entry name" value="GENERAL TRANSCRIPTION FACTOR 3C POLYPEPTIDE 5"/>
    <property type="match status" value="1"/>
</dbReference>
<dbReference type="InterPro" id="IPR019136">
    <property type="entry name" value="TF_IIIC_su-5_HTH"/>
</dbReference>
<keyword evidence="4" id="KW-0539">Nucleus</keyword>
<proteinExistence type="predicted"/>
<feature type="domain" description="Transcription factor IIIC subunit Tfc1/Sfc1 triple barrel" evidence="7">
    <location>
        <begin position="40"/>
        <end position="187"/>
    </location>
</feature>
<evidence type="ECO:0000256" key="1">
    <source>
        <dbReference type="ARBA" id="ARBA00004123"/>
    </source>
</evidence>
<dbReference type="AlphaFoldDB" id="A0AAX6M7S7"/>
<feature type="region of interest" description="Disordered" evidence="5">
    <location>
        <begin position="110"/>
        <end position="149"/>
    </location>
</feature>
<dbReference type="InterPro" id="IPR040454">
    <property type="entry name" value="TF_IIIC_Tfc1/Sfc1"/>
</dbReference>
<comment type="caution">
    <text evidence="8">The sequence shown here is derived from an EMBL/GenBank/DDBJ whole genome shotgun (WGS) entry which is preliminary data.</text>
</comment>
<accession>A0AAX6M7S7</accession>
<reference evidence="8 9" key="1">
    <citation type="journal article" date="2024" name="Front Chem Biol">
        <title>Unveiling the potential of Daldinia eschscholtzii MFLUCC 19-0629 through bioactivity and bioinformatics studies for enhanced sustainable agriculture production.</title>
        <authorList>
            <person name="Brooks S."/>
            <person name="Weaver J.A."/>
            <person name="Klomchit A."/>
            <person name="Alharthi S.A."/>
            <person name="Onlamun T."/>
            <person name="Nurani R."/>
            <person name="Vong T.K."/>
            <person name="Alberti F."/>
            <person name="Greco C."/>
        </authorList>
    </citation>
    <scope>NUCLEOTIDE SEQUENCE [LARGE SCALE GENOMIC DNA]</scope>
    <source>
        <strain evidence="8">MFLUCC 19-0629</strain>
    </source>
</reference>
<feature type="compositionally biased region" description="Acidic residues" evidence="5">
    <location>
        <begin position="553"/>
        <end position="571"/>
    </location>
</feature>
<feature type="compositionally biased region" description="Polar residues" evidence="5">
    <location>
        <begin position="127"/>
        <end position="145"/>
    </location>
</feature>
<dbReference type="GO" id="GO:0005634">
    <property type="term" value="C:nucleus"/>
    <property type="evidence" value="ECO:0007669"/>
    <property type="project" value="UniProtKB-SubCell"/>
</dbReference>
<evidence type="ECO:0008006" key="10">
    <source>
        <dbReference type="Google" id="ProtNLM"/>
    </source>
</evidence>
<dbReference type="GO" id="GO:0001003">
    <property type="term" value="F:RNA polymerase III type 2 promoter sequence-specific DNA binding"/>
    <property type="evidence" value="ECO:0007669"/>
    <property type="project" value="TreeGrafter"/>
</dbReference>
<dbReference type="GO" id="GO:0000127">
    <property type="term" value="C:transcription factor TFIIIC complex"/>
    <property type="evidence" value="ECO:0007669"/>
    <property type="project" value="InterPro"/>
</dbReference>
<dbReference type="InterPro" id="IPR041499">
    <property type="entry name" value="Tfc1/Sfc1_N"/>
</dbReference>